<dbReference type="EMBL" id="CAAALY010084807">
    <property type="protein sequence ID" value="VEL27090.1"/>
    <property type="molecule type" value="Genomic_DNA"/>
</dbReference>
<gene>
    <name evidence="1" type="ORF">PXEA_LOCUS20530</name>
</gene>
<organism evidence="1 2">
    <name type="scientific">Protopolystoma xenopodis</name>
    <dbReference type="NCBI Taxonomy" id="117903"/>
    <lineage>
        <taxon>Eukaryota</taxon>
        <taxon>Metazoa</taxon>
        <taxon>Spiralia</taxon>
        <taxon>Lophotrochozoa</taxon>
        <taxon>Platyhelminthes</taxon>
        <taxon>Monogenea</taxon>
        <taxon>Polyopisthocotylea</taxon>
        <taxon>Polystomatidea</taxon>
        <taxon>Polystomatidae</taxon>
        <taxon>Protopolystoma</taxon>
    </lineage>
</organism>
<protein>
    <submittedName>
        <fullName evidence="1">Uncharacterized protein</fullName>
    </submittedName>
</protein>
<evidence type="ECO:0000313" key="1">
    <source>
        <dbReference type="EMBL" id="VEL27090.1"/>
    </source>
</evidence>
<evidence type="ECO:0000313" key="2">
    <source>
        <dbReference type="Proteomes" id="UP000784294"/>
    </source>
</evidence>
<keyword evidence="2" id="KW-1185">Reference proteome</keyword>
<dbReference type="Proteomes" id="UP000784294">
    <property type="component" value="Unassembled WGS sequence"/>
</dbReference>
<name>A0A3S5FER7_9PLAT</name>
<comment type="caution">
    <text evidence="1">The sequence shown here is derived from an EMBL/GenBank/DDBJ whole genome shotgun (WGS) entry which is preliminary data.</text>
</comment>
<reference evidence="1" key="1">
    <citation type="submission" date="2018-11" db="EMBL/GenBank/DDBJ databases">
        <authorList>
            <consortium name="Pathogen Informatics"/>
        </authorList>
    </citation>
    <scope>NUCLEOTIDE SEQUENCE</scope>
</reference>
<sequence>MHARNRRHGDANHGVRSRLILSAHLPSRHPVSGLSNTLDSGWIDSPVDWRLSQHRHKWGGIGLASKW</sequence>
<proteinExistence type="predicted"/>
<accession>A0A3S5FER7</accession>
<dbReference type="AlphaFoldDB" id="A0A3S5FER7"/>